<keyword evidence="2" id="KW-0436">Ligase</keyword>
<feature type="domain" description="CobN/magnesium chelatase" evidence="1">
    <location>
        <begin position="102"/>
        <end position="1179"/>
    </location>
</feature>
<comment type="caution">
    <text evidence="2">The sequence shown here is derived from an EMBL/GenBank/DDBJ whole genome shotgun (WGS) entry which is preliminary data.</text>
</comment>
<dbReference type="PANTHER" id="PTHR44119">
    <property type="entry name" value="MAGNESIUM-CHELATASE SUBUNIT CHLH, CHLOROPLASTIC"/>
    <property type="match status" value="1"/>
</dbReference>
<sequence>MRTAVILLLSTSDTDLLSARAGEADYRLANPARLDLAELPALLDGVQIVVVRILGSERSWQEGLDTVRASGAHVVVLGGEQTPDAQLMKLSTVPAGTAAEAHAYLAQGGPANLTQLHRFLSDTLLLTGDGFEPPAVQPLWGVLEREPKTTEGPVVAILYYRAHHLSGNTEFVHALSDAVEDAGGRALPIHCASLRTREPEMMAELAKADALLVTVLAAGGTRPSEVGAGGDDEAWDVAEMAALDIPILQALCLTSDRETWAANDDGLSPLDAGNQMAVPEFDGRLITVPFSFKEIDDDGLPKYVPDAERASRVAKIALAHARLRHTPPPERRVALMLSAYPTKHSRVGNAVGLDTPASAIELLRRMRDQGYDLGEDPFPGVEPTGTDQPDGDALIHALIAAGGQDPEWLTEEQLSGNPIRVPAGKYREWFAELPPELREGMEEHWGPAPGELYVDNGDIVLASLRSGNVILMIQPPRGFGENPVAIYHNPDLPPSHHYLAAYRWLEEEFGAHAVVHLGKHGSLEWLPGKTAGLSDSCAPDAVLGNLPLIYPFLINDPGEGAQAKRRAHATIVDHLIPPMARAESYGDMARLEQLLDEHANIAAMDPAKLPAVRAQIWTLIQAAKLDHDLGVEERPHDAEFDDFLLHIDGWLCEVKDAQIRDGLHILGAAPEGEARINLVLAMLRAQQMWGGKQGAVPGLRSALGLKENSDTPLSEVDAIEQTARSLVEAMEARDWSPAAVAEVVAEVPEHQEVARVLTFAATEIVPRLAGTGAEIDAVLHALDGGYIPAGPSGSPLRGLINVLPTGRNFYTVDPKAIPSRLAWETGQALADSLLRRYKEDTGDWPRSVGLSVWGTSAMRTSGDDAAEVLALLGVQPVWDEASRRVTGIEAIPLAELGRPRIDVTVRISGFFRDAFPHVISLMDDAVRLVAGLDEPDEQNFVRAHTRADLAAHGDERRATTRIFGSKPGAYGAGLLPLMDSGNWRDDKDLAEVYAVWGGFAYGRDLDGRPAREDMENSYKRIVVAAKNTDTREHDIADSDDYFQYHGGMIATVRALTGTAPASYVGDSTTPDAVRTRTLGEETARVFRARVVNPRWLAAMRKHGYKGAFELAATVDYLFGFDATAGVVGDWMYEKLTESYVLDEVNQEFLRQANPWALRGIIERLNEAADRGLWAEPDADLLAQLREVYLSLEGDLES</sequence>
<reference evidence="2 3" key="1">
    <citation type="journal article" date="2013" name="Genome Announc.">
        <title>Draft Genome Sequence of Amycolatopsis decaplanina Strain DSM 44594T.</title>
        <authorList>
            <person name="Kaur N."/>
            <person name="Kumar S."/>
            <person name="Bala M."/>
            <person name="Raghava G.P."/>
            <person name="Mayilraj S."/>
        </authorList>
    </citation>
    <scope>NUCLEOTIDE SEQUENCE [LARGE SCALE GENOMIC DNA]</scope>
    <source>
        <strain evidence="2 3">DSM 44594</strain>
    </source>
</reference>
<dbReference type="PATRIC" id="fig|1284240.4.peg.6337"/>
<dbReference type="PANTHER" id="PTHR44119:SF4">
    <property type="entry name" value="AEROBIC COBALTOCHELATASE SUBUNIT COBN"/>
    <property type="match status" value="1"/>
</dbReference>
<dbReference type="AlphaFoldDB" id="M2YWY9"/>
<dbReference type="Proteomes" id="UP000054226">
    <property type="component" value="Unassembled WGS sequence"/>
</dbReference>
<gene>
    <name evidence="2" type="primary">cobN</name>
    <name evidence="2" type="ORF">H074_31102</name>
</gene>
<organism evidence="2 3">
    <name type="scientific">Amycolatopsis decaplanina DSM 44594</name>
    <dbReference type="NCBI Taxonomy" id="1284240"/>
    <lineage>
        <taxon>Bacteria</taxon>
        <taxon>Bacillati</taxon>
        <taxon>Actinomycetota</taxon>
        <taxon>Actinomycetes</taxon>
        <taxon>Pseudonocardiales</taxon>
        <taxon>Pseudonocardiaceae</taxon>
        <taxon>Amycolatopsis</taxon>
    </lineage>
</organism>
<keyword evidence="3" id="KW-1185">Reference proteome</keyword>
<dbReference type="GO" id="GO:0009236">
    <property type="term" value="P:cobalamin biosynthetic process"/>
    <property type="evidence" value="ECO:0007669"/>
    <property type="project" value="InterPro"/>
</dbReference>
<dbReference type="InterPro" id="IPR003672">
    <property type="entry name" value="CobN/Mg_chltase"/>
</dbReference>
<protein>
    <submittedName>
        <fullName evidence="2">Cobaltochelatase subunit CobN</fullName>
        <ecNumber evidence="2">6.6.1.2</ecNumber>
    </submittedName>
</protein>
<evidence type="ECO:0000259" key="1">
    <source>
        <dbReference type="Pfam" id="PF02514"/>
    </source>
</evidence>
<dbReference type="InterPro" id="IPR011953">
    <property type="entry name" value="Cobalto_CobN"/>
</dbReference>
<dbReference type="EMBL" id="AOHO01000074">
    <property type="protein sequence ID" value="EME52859.1"/>
    <property type="molecule type" value="Genomic_DNA"/>
</dbReference>
<accession>M2YWY9</accession>
<dbReference type="EC" id="6.6.1.2" evidence="2"/>
<proteinExistence type="predicted"/>
<dbReference type="Pfam" id="PF02514">
    <property type="entry name" value="CobN-Mg_chel"/>
    <property type="match status" value="1"/>
</dbReference>
<dbReference type="CDD" id="cd10150">
    <property type="entry name" value="CobN_like"/>
    <property type="match status" value="1"/>
</dbReference>
<evidence type="ECO:0000313" key="2">
    <source>
        <dbReference type="EMBL" id="EME52859.1"/>
    </source>
</evidence>
<name>M2YWY9_9PSEU</name>
<evidence type="ECO:0000313" key="3">
    <source>
        <dbReference type="Proteomes" id="UP000054226"/>
    </source>
</evidence>
<dbReference type="NCBIfam" id="TIGR02257">
    <property type="entry name" value="cobalto_cobN"/>
    <property type="match status" value="1"/>
</dbReference>
<dbReference type="GO" id="GO:0051116">
    <property type="term" value="F:cobaltochelatase activity"/>
    <property type="evidence" value="ECO:0007669"/>
    <property type="project" value="UniProtKB-EC"/>
</dbReference>